<feature type="transmembrane region" description="Helical" evidence="6">
    <location>
        <begin position="7"/>
        <end position="24"/>
    </location>
</feature>
<evidence type="ECO:0000313" key="8">
    <source>
        <dbReference type="Proteomes" id="UP001524478"/>
    </source>
</evidence>
<dbReference type="EMBL" id="JANGAC010000001">
    <property type="protein sequence ID" value="MCQ4921781.1"/>
    <property type="molecule type" value="Genomic_DNA"/>
</dbReference>
<keyword evidence="4 6" id="KW-1133">Transmembrane helix</keyword>
<keyword evidence="2" id="KW-1003">Cell membrane</keyword>
<sequence length="168" mass="19483">MNKIKRINLLFIFIFVTLYGLPAYAVGYEEISPTKIIFQLIFYIVIFILVIFLTLYGTKLIAKNFKGITSSKYISLLDVINIPGGAKIIIAKINDKIYILSVADNNTNVIDTIEADNFPTHEENFDNYLSKYLKGNNNDHKINKKLENLFDKFNIKKDKEDRNDEKKY</sequence>
<proteinExistence type="predicted"/>
<gene>
    <name evidence="7" type="ORF">NE686_01670</name>
</gene>
<evidence type="ECO:0000256" key="4">
    <source>
        <dbReference type="ARBA" id="ARBA00022989"/>
    </source>
</evidence>
<keyword evidence="8" id="KW-1185">Reference proteome</keyword>
<dbReference type="Proteomes" id="UP001524478">
    <property type="component" value="Unassembled WGS sequence"/>
</dbReference>
<evidence type="ECO:0000256" key="2">
    <source>
        <dbReference type="ARBA" id="ARBA00022475"/>
    </source>
</evidence>
<name>A0ABT1S5N9_9FIRM</name>
<evidence type="ECO:0000256" key="6">
    <source>
        <dbReference type="SAM" id="Phobius"/>
    </source>
</evidence>
<organism evidence="7 8">
    <name type="scientific">Tissierella carlieri</name>
    <dbReference type="NCBI Taxonomy" id="689904"/>
    <lineage>
        <taxon>Bacteria</taxon>
        <taxon>Bacillati</taxon>
        <taxon>Bacillota</taxon>
        <taxon>Tissierellia</taxon>
        <taxon>Tissierellales</taxon>
        <taxon>Tissierellaceae</taxon>
        <taxon>Tissierella</taxon>
    </lineage>
</organism>
<comment type="subcellular location">
    <subcellularLocation>
        <location evidence="1">Cell membrane</location>
    </subcellularLocation>
</comment>
<evidence type="ECO:0000256" key="3">
    <source>
        <dbReference type="ARBA" id="ARBA00022692"/>
    </source>
</evidence>
<keyword evidence="3 6" id="KW-0812">Transmembrane</keyword>
<accession>A0ABT1S5N9</accession>
<feature type="transmembrane region" description="Helical" evidence="6">
    <location>
        <begin position="36"/>
        <end position="56"/>
    </location>
</feature>
<evidence type="ECO:0000256" key="5">
    <source>
        <dbReference type="ARBA" id="ARBA00023136"/>
    </source>
</evidence>
<dbReference type="RefSeq" id="WP_216562498.1">
    <property type="nucleotide sequence ID" value="NZ_JAHLOH010000053.1"/>
</dbReference>
<keyword evidence="5 6" id="KW-0472">Membrane</keyword>
<evidence type="ECO:0000313" key="7">
    <source>
        <dbReference type="EMBL" id="MCQ4921781.1"/>
    </source>
</evidence>
<comment type="caution">
    <text evidence="7">The sequence shown here is derived from an EMBL/GenBank/DDBJ whole genome shotgun (WGS) entry which is preliminary data.</text>
</comment>
<protein>
    <submittedName>
        <fullName evidence="7">DUF2842 domain-containing protein</fullName>
    </submittedName>
</protein>
<dbReference type="InterPro" id="IPR022781">
    <property type="entry name" value="Flagellar_biosynth_FliO"/>
</dbReference>
<dbReference type="Pfam" id="PF04347">
    <property type="entry name" value="FliO"/>
    <property type="match status" value="1"/>
</dbReference>
<evidence type="ECO:0000256" key="1">
    <source>
        <dbReference type="ARBA" id="ARBA00004236"/>
    </source>
</evidence>
<reference evidence="7 8" key="1">
    <citation type="submission" date="2022-06" db="EMBL/GenBank/DDBJ databases">
        <title>Isolation of gut microbiota from human fecal samples.</title>
        <authorList>
            <person name="Pamer E.G."/>
            <person name="Barat B."/>
            <person name="Waligurski E."/>
            <person name="Medina S."/>
            <person name="Paddock L."/>
            <person name="Mostad J."/>
        </authorList>
    </citation>
    <scope>NUCLEOTIDE SEQUENCE [LARGE SCALE GENOMIC DNA]</scope>
    <source>
        <strain evidence="7 8">DFI.7.95</strain>
    </source>
</reference>